<dbReference type="InterPro" id="IPR002781">
    <property type="entry name" value="TM_pro_TauE-like"/>
</dbReference>
<feature type="transmembrane region" description="Helical" evidence="6">
    <location>
        <begin position="114"/>
        <end position="134"/>
    </location>
</feature>
<feature type="transmembrane region" description="Helical" evidence="6">
    <location>
        <begin position="250"/>
        <end position="268"/>
    </location>
</feature>
<keyword evidence="5 6" id="KW-0472">Membrane</keyword>
<sequence>MGGRRAARAAAGRSPGDRGVTVLGVVLGALIGLSLGALGGGGSILTVPVLVYVLGQPPREATTAGLVVVGVTALTGAVGHARAGHVRWRAGLAFGAAGTVASFAGTALNRSVDPTVLLLCFAALMVVSAVGMLRRYRGGRTAAAGPPERSPAHPVARVLVSGSVVGFLTGFLGVGGGFVIVPALVAALGYEMPVAVGTSLLVIAVNSAVALAARAGAERFPWHVLVPLTVAAVAGSLAGRAVCARVPAPVLGRAFATLTVAVAGYLVVRCAAGAV</sequence>
<feature type="transmembrane region" description="Helical" evidence="6">
    <location>
        <begin position="194"/>
        <end position="213"/>
    </location>
</feature>
<protein>
    <recommendedName>
        <fullName evidence="6">Probable membrane transporter protein</fullName>
    </recommendedName>
</protein>
<feature type="transmembrane region" description="Helical" evidence="6">
    <location>
        <begin position="220"/>
        <end position="238"/>
    </location>
</feature>
<proteinExistence type="inferred from homology"/>
<dbReference type="InterPro" id="IPR051598">
    <property type="entry name" value="TSUP/Inactive_protease-like"/>
</dbReference>
<feature type="transmembrane region" description="Helical" evidence="6">
    <location>
        <begin position="155"/>
        <end position="188"/>
    </location>
</feature>
<keyword evidence="8" id="KW-1185">Reference proteome</keyword>
<dbReference type="PANTHER" id="PTHR43701:SF2">
    <property type="entry name" value="MEMBRANE TRANSPORTER PROTEIN YJNA-RELATED"/>
    <property type="match status" value="1"/>
</dbReference>
<evidence type="ECO:0000256" key="5">
    <source>
        <dbReference type="ARBA" id="ARBA00023136"/>
    </source>
</evidence>
<evidence type="ECO:0000256" key="4">
    <source>
        <dbReference type="ARBA" id="ARBA00022989"/>
    </source>
</evidence>
<evidence type="ECO:0000313" key="8">
    <source>
        <dbReference type="Proteomes" id="UP001198565"/>
    </source>
</evidence>
<keyword evidence="6" id="KW-1003">Cell membrane</keyword>
<organism evidence="7 8">
    <name type="scientific">Streptantibioticus parmotrematis</name>
    <dbReference type="NCBI Taxonomy" id="2873249"/>
    <lineage>
        <taxon>Bacteria</taxon>
        <taxon>Bacillati</taxon>
        <taxon>Actinomycetota</taxon>
        <taxon>Actinomycetes</taxon>
        <taxon>Kitasatosporales</taxon>
        <taxon>Streptomycetaceae</taxon>
        <taxon>Streptantibioticus</taxon>
    </lineage>
</organism>
<keyword evidence="4 6" id="KW-1133">Transmembrane helix</keyword>
<accession>A0ABS7QXJ5</accession>
<comment type="subcellular location">
    <subcellularLocation>
        <location evidence="6">Cell membrane</location>
        <topology evidence="6">Multi-pass membrane protein</topology>
    </subcellularLocation>
    <subcellularLocation>
        <location evidence="1">Membrane</location>
        <topology evidence="1">Multi-pass membrane protein</topology>
    </subcellularLocation>
</comment>
<keyword evidence="3 6" id="KW-0812">Transmembrane</keyword>
<gene>
    <name evidence="7" type="ORF">K7472_24275</name>
</gene>
<dbReference type="Pfam" id="PF01925">
    <property type="entry name" value="TauE"/>
    <property type="match status" value="1"/>
</dbReference>
<evidence type="ECO:0000256" key="1">
    <source>
        <dbReference type="ARBA" id="ARBA00004141"/>
    </source>
</evidence>
<reference evidence="7 8" key="1">
    <citation type="submission" date="2021-08" db="EMBL/GenBank/DDBJ databases">
        <title>Streptomyces sp. PTM05 isolated from lichen.</title>
        <authorList>
            <person name="Somphong A."/>
            <person name="Phongsopitanun W."/>
            <person name="Tanasupawat S."/>
        </authorList>
    </citation>
    <scope>NUCLEOTIDE SEQUENCE [LARGE SCALE GENOMIC DNA]</scope>
    <source>
        <strain evidence="7 8">Ptm05</strain>
    </source>
</reference>
<name>A0ABS7QXJ5_9ACTN</name>
<evidence type="ECO:0000256" key="3">
    <source>
        <dbReference type="ARBA" id="ARBA00022692"/>
    </source>
</evidence>
<feature type="transmembrane region" description="Helical" evidence="6">
    <location>
        <begin position="20"/>
        <end position="41"/>
    </location>
</feature>
<evidence type="ECO:0000256" key="6">
    <source>
        <dbReference type="RuleBase" id="RU363041"/>
    </source>
</evidence>
<feature type="transmembrane region" description="Helical" evidence="6">
    <location>
        <begin position="61"/>
        <end position="78"/>
    </location>
</feature>
<evidence type="ECO:0000313" key="7">
    <source>
        <dbReference type="EMBL" id="MBY8887932.1"/>
    </source>
</evidence>
<dbReference type="PANTHER" id="PTHR43701">
    <property type="entry name" value="MEMBRANE TRANSPORTER PROTEIN MJ0441-RELATED"/>
    <property type="match status" value="1"/>
</dbReference>
<dbReference type="Proteomes" id="UP001198565">
    <property type="component" value="Unassembled WGS sequence"/>
</dbReference>
<comment type="caution">
    <text evidence="7">The sequence shown here is derived from an EMBL/GenBank/DDBJ whole genome shotgun (WGS) entry which is preliminary data.</text>
</comment>
<feature type="transmembrane region" description="Helical" evidence="6">
    <location>
        <begin position="90"/>
        <end position="108"/>
    </location>
</feature>
<comment type="similarity">
    <text evidence="2 6">Belongs to the 4-toluene sulfonate uptake permease (TSUP) (TC 2.A.102) family.</text>
</comment>
<evidence type="ECO:0000256" key="2">
    <source>
        <dbReference type="ARBA" id="ARBA00009142"/>
    </source>
</evidence>
<dbReference type="EMBL" id="JAINVZ010000020">
    <property type="protein sequence ID" value="MBY8887932.1"/>
    <property type="molecule type" value="Genomic_DNA"/>
</dbReference>